<dbReference type="OrthoDB" id="9785707at2"/>
<gene>
    <name evidence="4" type="ORF">A9Q68_02565</name>
</gene>
<feature type="domain" description="DNA processing protein A sterile alpha motif" evidence="3">
    <location>
        <begin position="1"/>
        <end position="62"/>
    </location>
</feature>
<dbReference type="InterPro" id="IPR057666">
    <property type="entry name" value="DrpA_SLOG"/>
</dbReference>
<dbReference type="PANTHER" id="PTHR43022:SF1">
    <property type="entry name" value="PROTEIN SMF"/>
    <property type="match status" value="1"/>
</dbReference>
<evidence type="ECO:0000313" key="4">
    <source>
        <dbReference type="EMBL" id="OJF72444.1"/>
    </source>
</evidence>
<accession>A0A1L8MNT5</accession>
<organism evidence="4 5">
    <name type="scientific">Streptococcus bovimastitidis</name>
    <dbReference type="NCBI Taxonomy" id="1856638"/>
    <lineage>
        <taxon>Bacteria</taxon>
        <taxon>Bacillati</taxon>
        <taxon>Bacillota</taxon>
        <taxon>Bacilli</taxon>
        <taxon>Lactobacillales</taxon>
        <taxon>Streptococcaceae</taxon>
        <taxon>Streptococcus</taxon>
    </lineage>
</organism>
<evidence type="ECO:0000259" key="3">
    <source>
        <dbReference type="Pfam" id="PF18255"/>
    </source>
</evidence>
<proteinExistence type="inferred from homology"/>
<dbReference type="RefSeq" id="WP_071793100.1">
    <property type="nucleotide sequence ID" value="NZ_LZDD01000001.1"/>
</dbReference>
<comment type="caution">
    <text evidence="4">The sequence shown here is derived from an EMBL/GenBank/DDBJ whole genome shotgun (WGS) entry which is preliminary data.</text>
</comment>
<comment type="similarity">
    <text evidence="1">Belongs to the DprA/Smf family.</text>
</comment>
<dbReference type="STRING" id="1856638.A9Q68_02565"/>
<reference evidence="5" key="1">
    <citation type="submission" date="2016-06" db="EMBL/GenBank/DDBJ databases">
        <authorList>
            <person name="de Vries S.P.W."/>
            <person name="Hadjirin N.F."/>
            <person name="Lay E.M."/>
            <person name="Zadoks R.N."/>
            <person name="Peacock S.J."/>
            <person name="Parkhill J."/>
            <person name="Grant A.J."/>
            <person name="Mcdougall S."/>
            <person name="Holmes M.A."/>
        </authorList>
    </citation>
    <scope>NUCLEOTIDE SEQUENCE [LARGE SCALE GENOMIC DNA]</scope>
    <source>
        <strain evidence="5">NZ1587</strain>
    </source>
</reference>
<dbReference type="Proteomes" id="UP000182015">
    <property type="component" value="Unassembled WGS sequence"/>
</dbReference>
<dbReference type="PANTHER" id="PTHR43022">
    <property type="entry name" value="PROTEIN SMF"/>
    <property type="match status" value="1"/>
</dbReference>
<evidence type="ECO:0000313" key="5">
    <source>
        <dbReference type="Proteomes" id="UP000182015"/>
    </source>
</evidence>
<dbReference type="AlphaFoldDB" id="A0A1L8MNT5"/>
<dbReference type="NCBIfam" id="TIGR00732">
    <property type="entry name" value="dprA"/>
    <property type="match status" value="1"/>
</dbReference>
<evidence type="ECO:0000256" key="1">
    <source>
        <dbReference type="ARBA" id="ARBA00006525"/>
    </source>
</evidence>
<dbReference type="InterPro" id="IPR041104">
    <property type="entry name" value="SAM_DprA"/>
</dbReference>
<protein>
    <submittedName>
        <fullName evidence="4">DNA protecting protein DprA</fullName>
    </submittedName>
</protein>
<dbReference type="Pfam" id="PF18255">
    <property type="entry name" value="SAM_DprA"/>
    <property type="match status" value="1"/>
</dbReference>
<name>A0A1L8MNT5_9STRE</name>
<sequence>MNNFECYKLRKAGLKNHQILNIIQYFTENKTSMSLRNMAVASECTDPIKFMESYKQLNTKALRKEFTKYPSISILDKNYPDLLKQIYNPPVLLFYQGDIELLAYPKLAVVGSRSASKQGIEETHKIIEELGNQLVIVSGLARGIETAAHLSTLKQGGQTIAIIGSGFNHFYPKENQRLQKFIASNHLLLSEYGPNDPPLAHHFPERNRIVAGLVRAILVIEAKSRSGSLMTCQIGLENGREVLALPGNIGHGFSGGCNQLIKDGAKCVTNGFDVLSELF</sequence>
<dbReference type="SUPFAM" id="SSF102405">
    <property type="entry name" value="MCP/YpsA-like"/>
    <property type="match status" value="1"/>
</dbReference>
<feature type="domain" description="Smf/DprA SLOG" evidence="2">
    <location>
        <begin position="72"/>
        <end position="278"/>
    </location>
</feature>
<dbReference type="InterPro" id="IPR003488">
    <property type="entry name" value="DprA"/>
</dbReference>
<dbReference type="Gene3D" id="3.40.50.450">
    <property type="match status" value="1"/>
</dbReference>
<dbReference type="GO" id="GO:0009294">
    <property type="term" value="P:DNA-mediated transformation"/>
    <property type="evidence" value="ECO:0007669"/>
    <property type="project" value="InterPro"/>
</dbReference>
<keyword evidence="5" id="KW-1185">Reference proteome</keyword>
<dbReference type="EMBL" id="LZDD01000001">
    <property type="protein sequence ID" value="OJF72444.1"/>
    <property type="molecule type" value="Genomic_DNA"/>
</dbReference>
<dbReference type="Pfam" id="PF02481">
    <property type="entry name" value="DNA_processg_A"/>
    <property type="match status" value="1"/>
</dbReference>
<evidence type="ECO:0000259" key="2">
    <source>
        <dbReference type="Pfam" id="PF02481"/>
    </source>
</evidence>